<sequence length="333" mass="37075">MEYFYTILDALLEDQDEAVLATIVQVEGSAYRKAGATMLFKKNGERIGLLSGGCLEEDISERIGELGDQLTTALISYDMRAEDDLSWGMGVGCNGVIHIYAERISQEKKRYYERVRDCLHSGKAVTAVTQIESPQAGRYLFLSENGYFGHWPDVPLQDIQRTASTLHVPHFDPSSNIFIQRIEPKPRLILFGAGPDMIPLANLAAETGFSVIVTDWRPAYCTASLFPKADQLITAFPEQMLSEFEFSPQDSAVVATHHFQHDQVIVESLFSRDLHYIGLLGSENRTKRLLNGKQPPAHFYSPVGLKIGAEGPEEIAVSIVAEILQTRKRLAVT</sequence>
<dbReference type="Pfam" id="PF02625">
    <property type="entry name" value="XdhC_CoxI"/>
    <property type="match status" value="1"/>
</dbReference>
<evidence type="ECO:0000259" key="1">
    <source>
        <dbReference type="Pfam" id="PF02625"/>
    </source>
</evidence>
<dbReference type="Pfam" id="PF13478">
    <property type="entry name" value="XdhC_C"/>
    <property type="match status" value="1"/>
</dbReference>
<dbReference type="EMBL" id="JALAWA010000015">
    <property type="protein sequence ID" value="MCY9186698.1"/>
    <property type="molecule type" value="Genomic_DNA"/>
</dbReference>
<gene>
    <name evidence="3" type="ORF">MOF03_19005</name>
</gene>
<dbReference type="AlphaFoldDB" id="A0A9Q4HR38"/>
<evidence type="ECO:0000259" key="2">
    <source>
        <dbReference type="Pfam" id="PF13478"/>
    </source>
</evidence>
<proteinExistence type="predicted"/>
<protein>
    <submittedName>
        <fullName evidence="3">XdhC family protein</fullName>
    </submittedName>
</protein>
<name>A0A9Q4HR38_9BACI</name>
<organism evidence="3 4">
    <name type="scientific">Bacillus halotolerans</name>
    <dbReference type="NCBI Taxonomy" id="260554"/>
    <lineage>
        <taxon>Bacteria</taxon>
        <taxon>Bacillati</taxon>
        <taxon>Bacillota</taxon>
        <taxon>Bacilli</taxon>
        <taxon>Bacillales</taxon>
        <taxon>Bacillaceae</taxon>
        <taxon>Bacillus</taxon>
    </lineage>
</organism>
<dbReference type="InterPro" id="IPR052698">
    <property type="entry name" value="MoCofactor_Util/Proc"/>
</dbReference>
<dbReference type="PANTHER" id="PTHR30388">
    <property type="entry name" value="ALDEHYDE OXIDOREDUCTASE MOLYBDENUM COFACTOR ASSEMBLY PROTEIN"/>
    <property type="match status" value="1"/>
</dbReference>
<dbReference type="RefSeq" id="WP_095714014.1">
    <property type="nucleotide sequence ID" value="NZ_CP065858.1"/>
</dbReference>
<dbReference type="PANTHER" id="PTHR30388:SF6">
    <property type="entry name" value="XANTHINE DEHYDROGENASE SUBUNIT A-RELATED"/>
    <property type="match status" value="1"/>
</dbReference>
<dbReference type="Proteomes" id="UP001073053">
    <property type="component" value="Unassembled WGS sequence"/>
</dbReference>
<dbReference type="Gene3D" id="3.40.50.720">
    <property type="entry name" value="NAD(P)-binding Rossmann-like Domain"/>
    <property type="match status" value="1"/>
</dbReference>
<evidence type="ECO:0000313" key="3">
    <source>
        <dbReference type="EMBL" id="MCY9186698.1"/>
    </source>
</evidence>
<dbReference type="InterPro" id="IPR027051">
    <property type="entry name" value="XdhC_Rossmann_dom"/>
</dbReference>
<accession>A0A9Q4HR38</accession>
<feature type="domain" description="XdhC- CoxI" evidence="1">
    <location>
        <begin position="12"/>
        <end position="78"/>
    </location>
</feature>
<reference evidence="3" key="1">
    <citation type="submission" date="2022-02" db="EMBL/GenBank/DDBJ databases">
        <title>Crop Bioprotection Bacillus Genome Sequencing.</title>
        <authorList>
            <person name="Dunlap C."/>
        </authorList>
    </citation>
    <scope>NUCLEOTIDE SEQUENCE</scope>
    <source>
        <strain evidence="3">EC49O2N-C10</strain>
    </source>
</reference>
<comment type="caution">
    <text evidence="3">The sequence shown here is derived from an EMBL/GenBank/DDBJ whole genome shotgun (WGS) entry which is preliminary data.</text>
</comment>
<dbReference type="InterPro" id="IPR003777">
    <property type="entry name" value="XdhC_CoxI"/>
</dbReference>
<evidence type="ECO:0000313" key="4">
    <source>
        <dbReference type="Proteomes" id="UP001073053"/>
    </source>
</evidence>
<feature type="domain" description="XdhC Rossmann" evidence="2">
    <location>
        <begin position="188"/>
        <end position="323"/>
    </location>
</feature>